<organism evidence="3 4">
    <name type="scientific">Volvox africanus</name>
    <dbReference type="NCBI Taxonomy" id="51714"/>
    <lineage>
        <taxon>Eukaryota</taxon>
        <taxon>Viridiplantae</taxon>
        <taxon>Chlorophyta</taxon>
        <taxon>core chlorophytes</taxon>
        <taxon>Chlorophyceae</taxon>
        <taxon>CS clade</taxon>
        <taxon>Chlamydomonadales</taxon>
        <taxon>Volvocaceae</taxon>
        <taxon>Volvox</taxon>
    </lineage>
</organism>
<evidence type="ECO:0000259" key="2">
    <source>
        <dbReference type="PROSITE" id="PS51352"/>
    </source>
</evidence>
<dbReference type="InterPro" id="IPR015424">
    <property type="entry name" value="PyrdxlP-dep_Trfase"/>
</dbReference>
<dbReference type="InterPro" id="IPR036249">
    <property type="entry name" value="Thioredoxin-like_sf"/>
</dbReference>
<sequence>SLPLYNFPKQVSSTAHQYTMLTVSKAFLAQRQGNKGQLLRVTLVVLVISIIWVIPVHDWNISNRRIYLGERLYQGTMRVLRTTVSSWHLGLPTVAATTPRPASLVVQAPVATPTCTSRGDTCSVGAHIFAGQSLAASPSAPQRGPAPSAAAPEVSGSATTTDRRWWNQEKDLWIEVHTEEDFRREVDTGDRPVAVDFFATWCHGCEKAYPEICRVVRDPELRKKFKFVKACVDELKTLAKNEGVTALPRMHVYKPGYGMLVSIDVPYSKIRFLKTNLNVIANNPGLGFALDPNGLTWTAVDSFRLFYRFVAPTGPLPSRDAVAAKAAAKAREVEKLQAGHSGLFDHLLKAANIGSGSGGAAASTGPRVGGAAAVTTNGNGNGNGAVASNSGGSPPLSTLMGSAAPGMATCKAPPGVNEAAYEAARRQFLEAHSAEYGYGGIIDSLYPKEVGCRMAPNEHYMDYTGSSVYCQTQLENVFSELRQCMFGNPHSANPSSSFTGDRVEEVRDMVLKYFNASPADYQVVFTKSATDALKLVGETFPWSEGSMFRYLRENHNSVLGVREYALKAGGTFQAVNESFVDRWAMRGDSGGDHSPPNTRFPAPTYSLFAFPAEDNFAGVKYPLSWVRGVQSRSTDSHRWLVMVDAAAYVPTQPLDLSQVPVDFVDMSFYKMFGYPTGLGALIIKTSLVPLLHKVFWGGGTVALATSEDNFHVLKCRPSDRLEDGTVAFLDVIAVKHGINMIQKLGGIRRVQEHVACLTEWLYTRLAALRHSNGAPMLAIFGKHNMPNHRQVQGGIVNFELLKPDGSIFSYKTVEREAAGAGFHLRTGAECNPGACYNYLGVQESEVESLAGKKEGCEDDVEFIKVQRPVDRGEDSISSADILRSIANSNISLAHPAAVALKWVEAPLGSVRASLGWWSTFDDVYSLADWIERTYKDRVE</sequence>
<dbReference type="PROSITE" id="PS51352">
    <property type="entry name" value="THIOREDOXIN_2"/>
    <property type="match status" value="1"/>
</dbReference>
<dbReference type="CDD" id="cd02947">
    <property type="entry name" value="TRX_family"/>
    <property type="match status" value="1"/>
</dbReference>
<dbReference type="PANTHER" id="PTHR14237">
    <property type="entry name" value="MOLYBDOPTERIN COFACTOR SULFURASE MOSC"/>
    <property type="match status" value="1"/>
</dbReference>
<dbReference type="EMBL" id="BSDZ01000009">
    <property type="protein sequence ID" value="GLI60939.1"/>
    <property type="molecule type" value="Genomic_DNA"/>
</dbReference>
<reference evidence="3 4" key="1">
    <citation type="journal article" date="2023" name="IScience">
        <title>Expanded male sex-determining region conserved during the evolution of homothallism in the green alga Volvox.</title>
        <authorList>
            <person name="Yamamoto K."/>
            <person name="Matsuzaki R."/>
            <person name="Mahakham W."/>
            <person name="Heman W."/>
            <person name="Sekimoto H."/>
            <person name="Kawachi M."/>
            <person name="Minakuchi Y."/>
            <person name="Toyoda A."/>
            <person name="Nozaki H."/>
        </authorList>
    </citation>
    <scope>NUCLEOTIDE SEQUENCE [LARGE SCALE GENOMIC DNA]</scope>
    <source>
        <strain evidence="3 4">NIES-4468</strain>
    </source>
</reference>
<dbReference type="SUPFAM" id="SSF53383">
    <property type="entry name" value="PLP-dependent transferases"/>
    <property type="match status" value="1"/>
</dbReference>
<dbReference type="Proteomes" id="UP001165090">
    <property type="component" value="Unassembled WGS sequence"/>
</dbReference>
<accession>A0ABQ5RUG6</accession>
<dbReference type="Gene3D" id="3.40.30.10">
    <property type="entry name" value="Glutaredoxin"/>
    <property type="match status" value="1"/>
</dbReference>
<feature type="domain" description="Thioredoxin" evidence="2">
    <location>
        <begin position="140"/>
        <end position="332"/>
    </location>
</feature>
<evidence type="ECO:0000256" key="1">
    <source>
        <dbReference type="SAM" id="MobiDB-lite"/>
    </source>
</evidence>
<protein>
    <recommendedName>
        <fullName evidence="2">Thioredoxin domain-containing protein</fullName>
    </recommendedName>
</protein>
<feature type="non-terminal residue" evidence="3">
    <location>
        <position position="1"/>
    </location>
</feature>
<evidence type="ECO:0000313" key="3">
    <source>
        <dbReference type="EMBL" id="GLI60939.1"/>
    </source>
</evidence>
<dbReference type="Gene3D" id="3.40.640.10">
    <property type="entry name" value="Type I PLP-dependent aspartate aminotransferase-like (Major domain)"/>
    <property type="match status" value="1"/>
</dbReference>
<dbReference type="InterPro" id="IPR000192">
    <property type="entry name" value="Aminotrans_V_dom"/>
</dbReference>
<feature type="region of interest" description="Disordered" evidence="1">
    <location>
        <begin position="136"/>
        <end position="161"/>
    </location>
</feature>
<name>A0ABQ5RUG6_9CHLO</name>
<evidence type="ECO:0000313" key="4">
    <source>
        <dbReference type="Proteomes" id="UP001165090"/>
    </source>
</evidence>
<dbReference type="SUPFAM" id="SSF52833">
    <property type="entry name" value="Thioredoxin-like"/>
    <property type="match status" value="1"/>
</dbReference>
<dbReference type="Pfam" id="PF00266">
    <property type="entry name" value="Aminotran_5"/>
    <property type="match status" value="1"/>
</dbReference>
<dbReference type="InterPro" id="IPR015421">
    <property type="entry name" value="PyrdxlP-dep_Trfase_major"/>
</dbReference>
<dbReference type="Pfam" id="PF00085">
    <property type="entry name" value="Thioredoxin"/>
    <property type="match status" value="1"/>
</dbReference>
<dbReference type="PANTHER" id="PTHR14237:SF80">
    <property type="entry name" value="MOLYBDENUM COFACTOR SULFURASE"/>
    <property type="match status" value="1"/>
</dbReference>
<comment type="caution">
    <text evidence="3">The sequence shown here is derived from an EMBL/GenBank/DDBJ whole genome shotgun (WGS) entry which is preliminary data.</text>
</comment>
<gene>
    <name evidence="3" type="ORF">VaNZ11_003176</name>
</gene>
<proteinExistence type="predicted"/>
<dbReference type="InterPro" id="IPR013766">
    <property type="entry name" value="Thioredoxin_domain"/>
</dbReference>
<keyword evidence="4" id="KW-1185">Reference proteome</keyword>